<dbReference type="InterPro" id="IPR006311">
    <property type="entry name" value="TAT_signal"/>
</dbReference>
<dbReference type="PROSITE" id="PS51318">
    <property type="entry name" value="TAT"/>
    <property type="match status" value="1"/>
</dbReference>
<feature type="transmembrane region" description="Helical" evidence="2">
    <location>
        <begin position="93"/>
        <end position="114"/>
    </location>
</feature>
<evidence type="ECO:0000256" key="1">
    <source>
        <dbReference type="SAM" id="MobiDB-lite"/>
    </source>
</evidence>
<name>A0A367FTL5_9ACTN</name>
<accession>A0A367FTL5</accession>
<proteinExistence type="predicted"/>
<keyword evidence="4" id="KW-1185">Reference proteome</keyword>
<feature type="transmembrane region" description="Helical" evidence="2">
    <location>
        <begin position="141"/>
        <end position="163"/>
    </location>
</feature>
<reference evidence="3 4" key="1">
    <citation type="submission" date="2018-06" db="EMBL/GenBank/DDBJ databases">
        <title>Sphaerisporangium craniellae sp. nov., isolated from a marine sponge in the South China Sea.</title>
        <authorList>
            <person name="Li L."/>
        </authorList>
    </citation>
    <scope>NUCLEOTIDE SEQUENCE [LARGE SCALE GENOMIC DNA]</scope>
    <source>
        <strain evidence="3 4">CCTCC AA 208026</strain>
    </source>
</reference>
<feature type="compositionally biased region" description="Basic and acidic residues" evidence="1">
    <location>
        <begin position="184"/>
        <end position="226"/>
    </location>
</feature>
<dbReference type="Pfam" id="PF09534">
    <property type="entry name" value="Trp_oprn_chp"/>
    <property type="match status" value="1"/>
</dbReference>
<dbReference type="NCBIfam" id="TIGR02234">
    <property type="entry name" value="trp_oprn_chp"/>
    <property type="match status" value="1"/>
</dbReference>
<protein>
    <submittedName>
        <fullName evidence="3">TIGR02234 family membrane protein</fullName>
    </submittedName>
</protein>
<comment type="caution">
    <text evidence="3">The sequence shown here is derived from an EMBL/GenBank/DDBJ whole genome shotgun (WGS) entry which is preliminary data.</text>
</comment>
<dbReference type="AlphaFoldDB" id="A0A367FTL5"/>
<dbReference type="RefSeq" id="WP_114026702.1">
    <property type="nucleotide sequence ID" value="NZ_QOIL01000001.1"/>
</dbReference>
<feature type="region of interest" description="Disordered" evidence="1">
    <location>
        <begin position="172"/>
        <end position="226"/>
    </location>
</feature>
<dbReference type="InterPro" id="IPR011746">
    <property type="entry name" value="Trp_synth-assoc_CHP"/>
</dbReference>
<evidence type="ECO:0000256" key="2">
    <source>
        <dbReference type="SAM" id="Phobius"/>
    </source>
</evidence>
<dbReference type="EMBL" id="QOIL01000001">
    <property type="protein sequence ID" value="RCG33037.1"/>
    <property type="molecule type" value="Genomic_DNA"/>
</dbReference>
<evidence type="ECO:0000313" key="3">
    <source>
        <dbReference type="EMBL" id="RCG33037.1"/>
    </source>
</evidence>
<evidence type="ECO:0000313" key="4">
    <source>
        <dbReference type="Proteomes" id="UP000253094"/>
    </source>
</evidence>
<keyword evidence="2" id="KW-0812">Transmembrane</keyword>
<keyword evidence="2" id="KW-0472">Membrane</keyword>
<dbReference type="Proteomes" id="UP000253094">
    <property type="component" value="Unassembled WGS sequence"/>
</dbReference>
<organism evidence="3 4">
    <name type="scientific">Sphaerisporangium album</name>
    <dbReference type="NCBI Taxonomy" id="509200"/>
    <lineage>
        <taxon>Bacteria</taxon>
        <taxon>Bacillati</taxon>
        <taxon>Actinomycetota</taxon>
        <taxon>Actinomycetes</taxon>
        <taxon>Streptosporangiales</taxon>
        <taxon>Streptosporangiaceae</taxon>
        <taxon>Sphaerisporangium</taxon>
    </lineage>
</organism>
<sequence>MTATRAPEASPEGRARRGLLAWLVLGVAGAVLALASSGRTWATITLGGGAGAARTPPVPLTGGEIAPVLSPLALAALAAVVAVLATRGPWRGLVGAVLGLIGLALAGAVAGGAASSSRLVSLAEERTTVTGADVAAVAHAWAWPVAAAAGGVMLLAAGVLAVARGARWPGMSERYDRPGGASGEDGRPAAGREGRAGRSAERSLWDALDRGVDPTDGDADGRDRRV</sequence>
<feature type="transmembrane region" description="Helical" evidence="2">
    <location>
        <begin position="66"/>
        <end position="86"/>
    </location>
</feature>
<dbReference type="InterPro" id="IPR019051">
    <property type="entry name" value="Trp_biosyn_TM_oprn/chp"/>
</dbReference>
<gene>
    <name evidence="3" type="ORF">DQ384_00880</name>
</gene>
<keyword evidence="2" id="KW-1133">Transmembrane helix</keyword>